<dbReference type="InterPro" id="IPR023214">
    <property type="entry name" value="HAD_sf"/>
</dbReference>
<dbReference type="EMBL" id="MIJY01000005">
    <property type="protein sequence ID" value="OEG18672.1"/>
    <property type="molecule type" value="Genomic_DNA"/>
</dbReference>
<protein>
    <recommendedName>
        <fullName evidence="3">Nucleotidase</fullName>
    </recommendedName>
</protein>
<evidence type="ECO:0008006" key="3">
    <source>
        <dbReference type="Google" id="ProtNLM"/>
    </source>
</evidence>
<dbReference type="Gene3D" id="3.40.50.1000">
    <property type="entry name" value="HAD superfamily/HAD-like"/>
    <property type="match status" value="1"/>
</dbReference>
<dbReference type="Proteomes" id="UP000095094">
    <property type="component" value="Unassembled WGS sequence"/>
</dbReference>
<organism evidence="1 2">
    <name type="scientific">Enterococcus termitis</name>
    <dbReference type="NCBI Taxonomy" id="332950"/>
    <lineage>
        <taxon>Bacteria</taxon>
        <taxon>Bacillati</taxon>
        <taxon>Bacillota</taxon>
        <taxon>Bacilli</taxon>
        <taxon>Lactobacillales</taxon>
        <taxon>Enterococcaceae</taxon>
        <taxon>Enterococcus</taxon>
    </lineage>
</organism>
<dbReference type="InterPro" id="IPR036412">
    <property type="entry name" value="HAD-like_sf"/>
</dbReference>
<sequence length="176" mass="20383">MKTIAIDIDGTLTGNDLECAIYSAKLGRPILPHDLIDYNVAKALSITEDEERAIWDKKTIDLFYDNADPDIAAIKKVNQISEEYDAVIILSKRFSYGYDATLRWLKRNKVYFNKLVLTNEQDKTPFLDLYKVNTIVEDNDYYIDYLSGKANLYTYLVERPYNKNKTTMANEIIKLT</sequence>
<dbReference type="RefSeq" id="WP_069662521.1">
    <property type="nucleotide sequence ID" value="NZ_JBHUJJ010000002.1"/>
</dbReference>
<keyword evidence="2" id="KW-1185">Reference proteome</keyword>
<comment type="caution">
    <text evidence="1">The sequence shown here is derived from an EMBL/GenBank/DDBJ whole genome shotgun (WGS) entry which is preliminary data.</text>
</comment>
<proteinExistence type="predicted"/>
<evidence type="ECO:0000313" key="2">
    <source>
        <dbReference type="Proteomes" id="UP000095094"/>
    </source>
</evidence>
<dbReference type="SUPFAM" id="SSF56784">
    <property type="entry name" value="HAD-like"/>
    <property type="match status" value="1"/>
</dbReference>
<name>A0A1E5H1G9_9ENTE</name>
<accession>A0A1E5H1G9</accession>
<dbReference type="OrthoDB" id="2471595at2"/>
<evidence type="ECO:0000313" key="1">
    <source>
        <dbReference type="EMBL" id="OEG18672.1"/>
    </source>
</evidence>
<dbReference type="AlphaFoldDB" id="A0A1E5H1G9"/>
<reference evidence="2" key="1">
    <citation type="submission" date="2016-09" db="EMBL/GenBank/DDBJ databases">
        <authorList>
            <person name="Gulvik C.A."/>
        </authorList>
    </citation>
    <scope>NUCLEOTIDE SEQUENCE [LARGE SCALE GENOMIC DNA]</scope>
    <source>
        <strain evidence="2">LMG 8895</strain>
    </source>
</reference>
<gene>
    <name evidence="1" type="ORF">BCR25_15840</name>
</gene>